<accession>A0ACB9P081</accession>
<dbReference type="EMBL" id="CM042886">
    <property type="protein sequence ID" value="KAI4342000.1"/>
    <property type="molecule type" value="Genomic_DNA"/>
</dbReference>
<reference evidence="2" key="1">
    <citation type="journal article" date="2023" name="Front. Plant Sci.">
        <title>Chromosomal-level genome assembly of Melastoma candidum provides insights into trichome evolution.</title>
        <authorList>
            <person name="Zhong Y."/>
            <person name="Wu W."/>
            <person name="Sun C."/>
            <person name="Zou P."/>
            <person name="Liu Y."/>
            <person name="Dai S."/>
            <person name="Zhou R."/>
        </authorList>
    </citation>
    <scope>NUCLEOTIDE SEQUENCE [LARGE SCALE GENOMIC DNA]</scope>
</reference>
<dbReference type="Proteomes" id="UP001057402">
    <property type="component" value="Chromosome 7"/>
</dbReference>
<evidence type="ECO:0000313" key="1">
    <source>
        <dbReference type="EMBL" id="KAI4342000.1"/>
    </source>
</evidence>
<comment type="caution">
    <text evidence="1">The sequence shown here is derived from an EMBL/GenBank/DDBJ whole genome shotgun (WGS) entry which is preliminary data.</text>
</comment>
<proteinExistence type="predicted"/>
<evidence type="ECO:0000313" key="2">
    <source>
        <dbReference type="Proteomes" id="UP001057402"/>
    </source>
</evidence>
<name>A0ACB9P081_9MYRT</name>
<protein>
    <submittedName>
        <fullName evidence="1">Uncharacterized protein</fullName>
    </submittedName>
</protein>
<organism evidence="1 2">
    <name type="scientific">Melastoma candidum</name>
    <dbReference type="NCBI Taxonomy" id="119954"/>
    <lineage>
        <taxon>Eukaryota</taxon>
        <taxon>Viridiplantae</taxon>
        <taxon>Streptophyta</taxon>
        <taxon>Embryophyta</taxon>
        <taxon>Tracheophyta</taxon>
        <taxon>Spermatophyta</taxon>
        <taxon>Magnoliopsida</taxon>
        <taxon>eudicotyledons</taxon>
        <taxon>Gunneridae</taxon>
        <taxon>Pentapetalae</taxon>
        <taxon>rosids</taxon>
        <taxon>malvids</taxon>
        <taxon>Myrtales</taxon>
        <taxon>Melastomataceae</taxon>
        <taxon>Melastomatoideae</taxon>
        <taxon>Melastomateae</taxon>
        <taxon>Melastoma</taxon>
    </lineage>
</organism>
<gene>
    <name evidence="1" type="ORF">MLD38_026664</name>
</gene>
<keyword evidence="2" id="KW-1185">Reference proteome</keyword>
<sequence>MPRSLSLAAAEATSWRCRSWERPHQSPDEPLRASHLQASNLIVTFVVTEEWLGFIRSEPKPDNVHFAAIPNVIPSRRSVPGGQQEADPDDFHVADVASVFTVFHHFPLLLEKNHFPLDLSQRGDAVVDYIRASHQLVRMISSPSLTGRGDRPLRTEFSFPVYNVGPLIPIQRSLSSTEDVLITSGGWIPSRRASVLYISLGSFLSVSMEQMREVVAGVHESGVRFLCVSRGNDIWTQDGDRGVVVPWCDQLRGYGSTCLPLGPSASPRISIPTSSFSADYVVVPDDHSRIPSLSVKVTSPYGNNLHHEENVTHGQFAFTTKEGGNYLACFWVDGNNQGGGDVSVNIDWKTGIAAKDWDSVARKEKIEGVELELRKLEGHVETIRENLSISKPGKHVTNTVQFSHHGSTLTSGFCFQNGAEQEAEMRMVSERTNAVLPGSVSCP</sequence>